<reference evidence="1 2" key="1">
    <citation type="submission" date="2017-10" db="EMBL/GenBank/DDBJ databases">
        <title>Comparative genomics in systemic dimorphic fungi from Ajellomycetaceae.</title>
        <authorList>
            <person name="Munoz J.F."/>
            <person name="Mcewen J.G."/>
            <person name="Clay O.K."/>
            <person name="Cuomo C.A."/>
        </authorList>
    </citation>
    <scope>NUCLEOTIDE SEQUENCE [LARGE SCALE GENOMIC DNA]</scope>
    <source>
        <strain evidence="1 2">UAMH5409</strain>
    </source>
</reference>
<organism evidence="1 2">
    <name type="scientific">Helicocarpus griseus UAMH5409</name>
    <dbReference type="NCBI Taxonomy" id="1447875"/>
    <lineage>
        <taxon>Eukaryota</taxon>
        <taxon>Fungi</taxon>
        <taxon>Dikarya</taxon>
        <taxon>Ascomycota</taxon>
        <taxon>Pezizomycotina</taxon>
        <taxon>Eurotiomycetes</taxon>
        <taxon>Eurotiomycetidae</taxon>
        <taxon>Onygenales</taxon>
        <taxon>Ajellomycetaceae</taxon>
        <taxon>Helicocarpus</taxon>
    </lineage>
</organism>
<dbReference type="EMBL" id="PDNB01000026">
    <property type="protein sequence ID" value="PGH15320.1"/>
    <property type="molecule type" value="Genomic_DNA"/>
</dbReference>
<name>A0A2B7Y216_9EURO</name>
<dbReference type="AlphaFoldDB" id="A0A2B7Y216"/>
<evidence type="ECO:0000313" key="1">
    <source>
        <dbReference type="EMBL" id="PGH15320.1"/>
    </source>
</evidence>
<proteinExistence type="predicted"/>
<sequence length="205" mass="23868">MRRWNKKRWEKRRSMLKAVVPDLCQRRWPLPYYRYNHFNQPNAVQTLSTVQQDQLLLPWLNVEVLVKNAAVLCALLHYRSAEIPLICGDTLNYFAKVHFPGFNGLGDGSCYNAFVTTQLAEEISNCWQWSWIRDECQHVKKIHGRFQNAIRQGQALPVEYDKAIGALELLLMQVVVARAKDFNRIVHQRPGFSSNWTVEARLVDG</sequence>
<dbReference type="OrthoDB" id="2922289at2759"/>
<protein>
    <submittedName>
        <fullName evidence="1">Uncharacterized protein</fullName>
    </submittedName>
</protein>
<accession>A0A2B7Y216</accession>
<evidence type="ECO:0000313" key="2">
    <source>
        <dbReference type="Proteomes" id="UP000223968"/>
    </source>
</evidence>
<dbReference type="STRING" id="1447875.A0A2B7Y216"/>
<dbReference type="Proteomes" id="UP000223968">
    <property type="component" value="Unassembled WGS sequence"/>
</dbReference>
<keyword evidence="2" id="KW-1185">Reference proteome</keyword>
<comment type="caution">
    <text evidence="1">The sequence shown here is derived from an EMBL/GenBank/DDBJ whole genome shotgun (WGS) entry which is preliminary data.</text>
</comment>
<gene>
    <name evidence="1" type="ORF">AJ79_02485</name>
</gene>